<dbReference type="Pfam" id="PF06042">
    <property type="entry name" value="NTP_transf_6"/>
    <property type="match status" value="1"/>
</dbReference>
<name>A0A919YHY5_9BACL</name>
<dbReference type="EMBL" id="BORT01000041">
    <property type="protein sequence ID" value="GIO50986.1"/>
    <property type="molecule type" value="Genomic_DNA"/>
</dbReference>
<gene>
    <name evidence="1" type="ORF">J34TS1_57510</name>
</gene>
<accession>A0A919YHY5</accession>
<proteinExistence type="predicted"/>
<dbReference type="RefSeq" id="WP_237100316.1">
    <property type="nucleotide sequence ID" value="NZ_AP025343.1"/>
</dbReference>
<dbReference type="InterPro" id="IPR009267">
    <property type="entry name" value="NTP_transf_6"/>
</dbReference>
<evidence type="ECO:0008006" key="3">
    <source>
        <dbReference type="Google" id="ProtNLM"/>
    </source>
</evidence>
<evidence type="ECO:0000313" key="2">
    <source>
        <dbReference type="Proteomes" id="UP000682811"/>
    </source>
</evidence>
<protein>
    <recommendedName>
        <fullName evidence="3">Nucleotidyltransferase family protein</fullName>
    </recommendedName>
</protein>
<reference evidence="1 2" key="1">
    <citation type="submission" date="2021-03" db="EMBL/GenBank/DDBJ databases">
        <title>Antimicrobial resistance genes in bacteria isolated from Japanese honey, and their potential for conferring macrolide and lincosamide resistance in the American foulbrood pathogen Paenibacillus larvae.</title>
        <authorList>
            <person name="Okamoto M."/>
            <person name="Kumagai M."/>
            <person name="Kanamori H."/>
            <person name="Takamatsu D."/>
        </authorList>
    </citation>
    <scope>NUCLEOTIDE SEQUENCE [LARGE SCALE GENOMIC DNA]</scope>
    <source>
        <strain evidence="1 2">J34TS1</strain>
    </source>
</reference>
<dbReference type="AlphaFoldDB" id="A0A919YHY5"/>
<keyword evidence="2" id="KW-1185">Reference proteome</keyword>
<organism evidence="1 2">
    <name type="scientific">Paenibacillus azoreducens</name>
    <dbReference type="NCBI Taxonomy" id="116718"/>
    <lineage>
        <taxon>Bacteria</taxon>
        <taxon>Bacillati</taxon>
        <taxon>Bacillota</taxon>
        <taxon>Bacilli</taxon>
        <taxon>Bacillales</taxon>
        <taxon>Paenibacillaceae</taxon>
        <taxon>Paenibacillus</taxon>
    </lineage>
</organism>
<dbReference type="PANTHER" id="PTHR39166:SF1">
    <property type="entry name" value="BLL1166 PROTEIN"/>
    <property type="match status" value="1"/>
</dbReference>
<sequence>MYRFKKGLILIINNEQDVIRIVQEDAWMMDVLRIAQTLRLPDWWVCAGFVRSKIWDVLHGYSEATPLPDVDVVYFDPDCTDEAVEKELEKKLFAINPHIPWSVKNEARMHLINHMRPFTSSVDAIAHFTETATALGLTMNEDQQIILTAPHGIQDAVDMVVKPTPYYLQSPDRAQIYEGRVSKKNWSQVWPKLTIVHIQ</sequence>
<dbReference type="Proteomes" id="UP000682811">
    <property type="component" value="Unassembled WGS sequence"/>
</dbReference>
<evidence type="ECO:0000313" key="1">
    <source>
        <dbReference type="EMBL" id="GIO50986.1"/>
    </source>
</evidence>
<comment type="caution">
    <text evidence="1">The sequence shown here is derived from an EMBL/GenBank/DDBJ whole genome shotgun (WGS) entry which is preliminary data.</text>
</comment>
<dbReference type="PANTHER" id="PTHR39166">
    <property type="entry name" value="BLL1166 PROTEIN"/>
    <property type="match status" value="1"/>
</dbReference>